<gene>
    <name evidence="2" type="ORF">SAMN05216548_102319</name>
</gene>
<keyword evidence="2" id="KW-0645">Protease</keyword>
<organism evidence="2 3">
    <name type="scientific">Faunimonas pinastri</name>
    <dbReference type="NCBI Taxonomy" id="1855383"/>
    <lineage>
        <taxon>Bacteria</taxon>
        <taxon>Pseudomonadati</taxon>
        <taxon>Pseudomonadota</taxon>
        <taxon>Alphaproteobacteria</taxon>
        <taxon>Hyphomicrobiales</taxon>
        <taxon>Afifellaceae</taxon>
        <taxon>Faunimonas</taxon>
    </lineage>
</organism>
<evidence type="ECO:0000313" key="3">
    <source>
        <dbReference type="Proteomes" id="UP000199647"/>
    </source>
</evidence>
<dbReference type="AlphaFoldDB" id="A0A1H9D358"/>
<keyword evidence="2" id="KW-0378">Hydrolase</keyword>
<dbReference type="SUPFAM" id="SSF56266">
    <property type="entry name" value="DmpA/ArgJ-like"/>
    <property type="match status" value="1"/>
</dbReference>
<dbReference type="OrthoDB" id="9808347at2"/>
<dbReference type="PANTHER" id="PTHR36512:SF3">
    <property type="entry name" value="BLR5678 PROTEIN"/>
    <property type="match status" value="1"/>
</dbReference>
<name>A0A1H9D358_9HYPH</name>
<accession>A0A1H9D358</accession>
<protein>
    <submittedName>
        <fullName evidence="2">L-aminopeptidase/D-esterase</fullName>
    </submittedName>
</protein>
<keyword evidence="3" id="KW-1185">Reference proteome</keyword>
<dbReference type="STRING" id="1855383.SAMN05216548_102319"/>
<dbReference type="Proteomes" id="UP000199647">
    <property type="component" value="Unassembled WGS sequence"/>
</dbReference>
<evidence type="ECO:0000256" key="1">
    <source>
        <dbReference type="ARBA" id="ARBA00007068"/>
    </source>
</evidence>
<dbReference type="InterPro" id="IPR005321">
    <property type="entry name" value="Peptidase_S58_DmpA"/>
</dbReference>
<dbReference type="GO" id="GO:0004177">
    <property type="term" value="F:aminopeptidase activity"/>
    <property type="evidence" value="ECO:0007669"/>
    <property type="project" value="UniProtKB-KW"/>
</dbReference>
<sequence>MSWTHRTLPGLRIGHASDRRLKSGTTVFLPDEPALAAVHVAGGAPGTRETDLLVPENTVDRVDAIVLSGGSAFGLAAADGVSAWLAARGRGFAIGPARVPIVPAAILFDLLNGGDKASIPGMGSATHSPYAGLGRAACEAASAEVELGSAGVGIGATIADLKGGFGMASAMLPGGGSVVAHVGVNAVGRVTLGSTAHFRAAPFEIDDEFGGLGYPRPFPPDAAAAVTKMNARAAGNTTIAVIATDVAIGKAQAKRVAIAAHDGFALAIFPAHTPMDGDTVFVLSTGRIVPDDPAAALADLCTGAVTAMTRAVARGVYEASAAAGDRLPAWRDRYSVGVEG</sequence>
<evidence type="ECO:0000313" key="2">
    <source>
        <dbReference type="EMBL" id="SEQ07273.1"/>
    </source>
</evidence>
<dbReference type="RefSeq" id="WP_092495474.1">
    <property type="nucleotide sequence ID" value="NZ_FOFG01000002.1"/>
</dbReference>
<keyword evidence="2" id="KW-0031">Aminopeptidase</keyword>
<dbReference type="PANTHER" id="PTHR36512">
    <property type="entry name" value="D-AMINOPEPTIDASE"/>
    <property type="match status" value="1"/>
</dbReference>
<dbReference type="InterPro" id="IPR016117">
    <property type="entry name" value="ArgJ-like_dom_sf"/>
</dbReference>
<dbReference type="Pfam" id="PF03576">
    <property type="entry name" value="Peptidase_S58"/>
    <property type="match status" value="1"/>
</dbReference>
<dbReference type="Gene3D" id="3.60.70.12">
    <property type="entry name" value="L-amino peptidase D-ALA esterase/amidase"/>
    <property type="match status" value="1"/>
</dbReference>
<reference evidence="2 3" key="1">
    <citation type="submission" date="2016-10" db="EMBL/GenBank/DDBJ databases">
        <authorList>
            <person name="de Groot N.N."/>
        </authorList>
    </citation>
    <scope>NUCLEOTIDE SEQUENCE [LARGE SCALE GENOMIC DNA]</scope>
    <source>
        <strain evidence="2 3">A52C2</strain>
    </source>
</reference>
<proteinExistence type="inferred from homology"/>
<comment type="similarity">
    <text evidence="1">Belongs to the peptidase S58 family.</text>
</comment>
<dbReference type="EMBL" id="FOFG01000002">
    <property type="protein sequence ID" value="SEQ07273.1"/>
    <property type="molecule type" value="Genomic_DNA"/>
</dbReference>
<dbReference type="CDD" id="cd02252">
    <property type="entry name" value="nylC_like"/>
    <property type="match status" value="1"/>
</dbReference>